<dbReference type="InterPro" id="IPR018060">
    <property type="entry name" value="HTH_AraC"/>
</dbReference>
<evidence type="ECO:0000256" key="2">
    <source>
        <dbReference type="ARBA" id="ARBA00023163"/>
    </source>
</evidence>
<evidence type="ECO:0000313" key="5">
    <source>
        <dbReference type="Proteomes" id="UP001157440"/>
    </source>
</evidence>
<dbReference type="Gene3D" id="1.10.10.60">
    <property type="entry name" value="Homeodomain-like"/>
    <property type="match status" value="1"/>
</dbReference>
<organism evidence="4 5">
    <name type="scientific">Methylobacterium tardum</name>
    <dbReference type="NCBI Taxonomy" id="374432"/>
    <lineage>
        <taxon>Bacteria</taxon>
        <taxon>Pseudomonadati</taxon>
        <taxon>Pseudomonadota</taxon>
        <taxon>Alphaproteobacteria</taxon>
        <taxon>Hyphomicrobiales</taxon>
        <taxon>Methylobacteriaceae</taxon>
        <taxon>Methylobacterium</taxon>
    </lineage>
</organism>
<keyword evidence="5" id="KW-1185">Reference proteome</keyword>
<dbReference type="SMART" id="SM00342">
    <property type="entry name" value="HTH_ARAC"/>
    <property type="match status" value="1"/>
</dbReference>
<dbReference type="SUPFAM" id="SSF52317">
    <property type="entry name" value="Class I glutamine amidotransferase-like"/>
    <property type="match status" value="1"/>
</dbReference>
<dbReference type="InterPro" id="IPR009057">
    <property type="entry name" value="Homeodomain-like_sf"/>
</dbReference>
<sequence>MEPRSIALLALPDVQLLDVAGPLDVFAEANAQSGRAAYSLSLIGTERGPITTSSGRRLIADLVAPAEAGAAFDTLLVAGAPRIHEAALAPDLLAWLADAAARSRRYGSVCSGAFLLGQAGLLDGRRVTTHWAVAEMLAARYPGARIEPDAICLFDGPLRTAAGVTAGLDLALALVEEDLGVEIARRVAAQLVMFFKRGGGQMQFSRRGVSAPSGRSALQEVQRWVAAHPAEDHGVERLAARTGMSPRHFARVFRTETGLTPAAYVETVRIEAVRRLLETRDIALKQVAGACGFRDADTLRRAFTRRVGTSPAEYRRRHARG</sequence>
<evidence type="ECO:0000256" key="1">
    <source>
        <dbReference type="ARBA" id="ARBA00023015"/>
    </source>
</evidence>
<dbReference type="PANTHER" id="PTHR43130:SF3">
    <property type="entry name" value="HTH-TYPE TRANSCRIPTIONAL REGULATOR RV1931C"/>
    <property type="match status" value="1"/>
</dbReference>
<dbReference type="RefSeq" id="WP_238196674.1">
    <property type="nucleotide sequence ID" value="NZ_BPQZ01000012.1"/>
</dbReference>
<dbReference type="GO" id="GO:0043565">
    <property type="term" value="F:sequence-specific DNA binding"/>
    <property type="evidence" value="ECO:0007669"/>
    <property type="project" value="InterPro"/>
</dbReference>
<gene>
    <name evidence="4" type="ORF">GCM10007890_05440</name>
</gene>
<comment type="caution">
    <text evidence="4">The sequence shown here is derived from an EMBL/GenBank/DDBJ whole genome shotgun (WGS) entry which is preliminary data.</text>
</comment>
<proteinExistence type="predicted"/>
<dbReference type="AlphaFoldDB" id="A0AA37WQY7"/>
<name>A0AA37WQY7_9HYPH</name>
<keyword evidence="1" id="KW-0805">Transcription regulation</keyword>
<dbReference type="InterPro" id="IPR029062">
    <property type="entry name" value="Class_I_gatase-like"/>
</dbReference>
<dbReference type="PANTHER" id="PTHR43130">
    <property type="entry name" value="ARAC-FAMILY TRANSCRIPTIONAL REGULATOR"/>
    <property type="match status" value="1"/>
</dbReference>
<dbReference type="InterPro" id="IPR002818">
    <property type="entry name" value="DJ-1/PfpI"/>
</dbReference>
<dbReference type="Pfam" id="PF01965">
    <property type="entry name" value="DJ-1_PfpI"/>
    <property type="match status" value="1"/>
</dbReference>
<dbReference type="PROSITE" id="PS01124">
    <property type="entry name" value="HTH_ARAC_FAMILY_2"/>
    <property type="match status" value="1"/>
</dbReference>
<feature type="domain" description="HTH araC/xylS-type" evidence="3">
    <location>
        <begin position="219"/>
        <end position="317"/>
    </location>
</feature>
<dbReference type="CDD" id="cd03137">
    <property type="entry name" value="GATase1_AraC_1"/>
    <property type="match status" value="1"/>
</dbReference>
<dbReference type="Gene3D" id="3.40.50.880">
    <property type="match status" value="1"/>
</dbReference>
<dbReference type="Pfam" id="PF12833">
    <property type="entry name" value="HTH_18"/>
    <property type="match status" value="1"/>
</dbReference>
<dbReference type="GO" id="GO:0003700">
    <property type="term" value="F:DNA-binding transcription factor activity"/>
    <property type="evidence" value="ECO:0007669"/>
    <property type="project" value="InterPro"/>
</dbReference>
<evidence type="ECO:0000313" key="4">
    <source>
        <dbReference type="EMBL" id="GLS68532.1"/>
    </source>
</evidence>
<dbReference type="EMBL" id="BSPL01000005">
    <property type="protein sequence ID" value="GLS68532.1"/>
    <property type="molecule type" value="Genomic_DNA"/>
</dbReference>
<accession>A0AA37WQY7</accession>
<dbReference type="SUPFAM" id="SSF46689">
    <property type="entry name" value="Homeodomain-like"/>
    <property type="match status" value="2"/>
</dbReference>
<keyword evidence="2" id="KW-0804">Transcription</keyword>
<protein>
    <submittedName>
        <fullName evidence="4">Transcriptional regulator</fullName>
    </submittedName>
</protein>
<evidence type="ECO:0000259" key="3">
    <source>
        <dbReference type="PROSITE" id="PS01124"/>
    </source>
</evidence>
<dbReference type="InterPro" id="IPR052158">
    <property type="entry name" value="INH-QAR"/>
</dbReference>
<dbReference type="Proteomes" id="UP001157440">
    <property type="component" value="Unassembled WGS sequence"/>
</dbReference>
<reference evidence="5" key="1">
    <citation type="journal article" date="2019" name="Int. J. Syst. Evol. Microbiol.">
        <title>The Global Catalogue of Microorganisms (GCM) 10K type strain sequencing project: providing services to taxonomists for standard genome sequencing and annotation.</title>
        <authorList>
            <consortium name="The Broad Institute Genomics Platform"/>
            <consortium name="The Broad Institute Genome Sequencing Center for Infectious Disease"/>
            <person name="Wu L."/>
            <person name="Ma J."/>
        </authorList>
    </citation>
    <scope>NUCLEOTIDE SEQUENCE [LARGE SCALE GENOMIC DNA]</scope>
    <source>
        <strain evidence="5">NBRC 103632</strain>
    </source>
</reference>